<gene>
    <name evidence="3" type="ORF">niasHT_039284</name>
</gene>
<feature type="compositionally biased region" description="Low complexity" evidence="1">
    <location>
        <begin position="131"/>
        <end position="155"/>
    </location>
</feature>
<dbReference type="EMBL" id="JBICBT010001035">
    <property type="protein sequence ID" value="KAL3086696.1"/>
    <property type="molecule type" value="Genomic_DNA"/>
</dbReference>
<evidence type="ECO:0000313" key="4">
    <source>
        <dbReference type="Proteomes" id="UP001620626"/>
    </source>
</evidence>
<protein>
    <submittedName>
        <fullName evidence="3">Uncharacterized protein</fullName>
    </submittedName>
</protein>
<evidence type="ECO:0000256" key="1">
    <source>
        <dbReference type="SAM" id="MobiDB-lite"/>
    </source>
</evidence>
<comment type="caution">
    <text evidence="3">The sequence shown here is derived from an EMBL/GenBank/DDBJ whole genome shotgun (WGS) entry which is preliminary data.</text>
</comment>
<evidence type="ECO:0000256" key="2">
    <source>
        <dbReference type="SAM" id="SignalP"/>
    </source>
</evidence>
<proteinExistence type="predicted"/>
<accession>A0ABD2J7W9</accession>
<feature type="region of interest" description="Disordered" evidence="1">
    <location>
        <begin position="373"/>
        <end position="436"/>
    </location>
</feature>
<dbReference type="AlphaFoldDB" id="A0ABD2J7W9"/>
<reference evidence="3 4" key="1">
    <citation type="submission" date="2024-10" db="EMBL/GenBank/DDBJ databases">
        <authorList>
            <person name="Kim D."/>
        </authorList>
    </citation>
    <scope>NUCLEOTIDE SEQUENCE [LARGE SCALE GENOMIC DNA]</scope>
    <source>
        <strain evidence="3">BH-2024</strain>
    </source>
</reference>
<sequence length="436" mass="48726">MPLFNFLLSLALYCNAILAVGIKNESQIVEHDKKRLPRWEQTPSPSAGTDVAQMRRKLKAYSEGTDLRQNSRRNANGKDEQNGQIVHIPDKKKGLLRWQHMSPSASPTVTNMRQMLTAWVDKTNSRRNSRRNASGRDQQTLYSYSDYSDLSANSSPAASDFALTPQHRTPPKRSGKNFLGSIYTLGESSSSSLPYKYSPSPLGRRTPAPFINRHSNTDHNLNARNGVPTGKEIVPANYDYEKNGHDYGGNNNNQPNMNREIVEIGNHECAENDDSCHGNAQQLRRSFSDQTGRQTKVHKPRGGLKRVASDFAIQKCGMMPKLGHLASYGDKLIPLKLKLNMQMWKKCVHDSFSGTYSNTAKAFKQLVHHKHNDHSGIDQLSNNASIGHHRSKAKLQISDRPANGDDQSENEAGGFVTNPFSGRTPSFNFRGKKTLE</sequence>
<feature type="chain" id="PRO_5044760814" evidence="2">
    <location>
        <begin position="20"/>
        <end position="436"/>
    </location>
</feature>
<dbReference type="Proteomes" id="UP001620626">
    <property type="component" value="Unassembled WGS sequence"/>
</dbReference>
<keyword evidence="2" id="KW-0732">Signal</keyword>
<feature type="signal peptide" evidence="2">
    <location>
        <begin position="1"/>
        <end position="19"/>
    </location>
</feature>
<feature type="region of interest" description="Disordered" evidence="1">
    <location>
        <begin position="120"/>
        <end position="176"/>
    </location>
</feature>
<name>A0ABD2J7W9_9BILA</name>
<feature type="region of interest" description="Disordered" evidence="1">
    <location>
        <begin position="65"/>
        <end position="84"/>
    </location>
</feature>
<feature type="compositionally biased region" description="Polar residues" evidence="1">
    <location>
        <begin position="418"/>
        <end position="427"/>
    </location>
</feature>
<evidence type="ECO:0000313" key="3">
    <source>
        <dbReference type="EMBL" id="KAL3086696.1"/>
    </source>
</evidence>
<organism evidence="3 4">
    <name type="scientific">Heterodera trifolii</name>
    <dbReference type="NCBI Taxonomy" id="157864"/>
    <lineage>
        <taxon>Eukaryota</taxon>
        <taxon>Metazoa</taxon>
        <taxon>Ecdysozoa</taxon>
        <taxon>Nematoda</taxon>
        <taxon>Chromadorea</taxon>
        <taxon>Rhabditida</taxon>
        <taxon>Tylenchina</taxon>
        <taxon>Tylenchomorpha</taxon>
        <taxon>Tylenchoidea</taxon>
        <taxon>Heteroderidae</taxon>
        <taxon>Heteroderinae</taxon>
        <taxon>Heterodera</taxon>
    </lineage>
</organism>
<keyword evidence="4" id="KW-1185">Reference proteome</keyword>